<feature type="transmembrane region" description="Helical" evidence="8">
    <location>
        <begin position="524"/>
        <end position="542"/>
    </location>
</feature>
<feature type="compositionally biased region" description="Basic and acidic residues" evidence="7">
    <location>
        <begin position="1"/>
        <end position="11"/>
    </location>
</feature>
<dbReference type="InterPro" id="IPR050524">
    <property type="entry name" value="APC_YAT"/>
</dbReference>
<feature type="region of interest" description="Disordered" evidence="7">
    <location>
        <begin position="1"/>
        <end position="20"/>
    </location>
</feature>
<dbReference type="Proteomes" id="UP000001744">
    <property type="component" value="Unassembled WGS sequence"/>
</dbReference>
<accession>B6K7S8</accession>
<dbReference type="PANTHER" id="PTHR43341">
    <property type="entry name" value="AMINO ACID PERMEASE"/>
    <property type="match status" value="1"/>
</dbReference>
<feature type="transmembrane region" description="Helical" evidence="8">
    <location>
        <begin position="388"/>
        <end position="408"/>
    </location>
</feature>
<proteinExistence type="predicted"/>
<dbReference type="HOGENOM" id="CLU_007946_12_0_1"/>
<feature type="transmembrane region" description="Helical" evidence="8">
    <location>
        <begin position="489"/>
        <end position="512"/>
    </location>
</feature>
<keyword evidence="5 8" id="KW-1133">Transmembrane helix</keyword>
<dbReference type="AlphaFoldDB" id="B6K7S8"/>
<evidence type="ECO:0000256" key="5">
    <source>
        <dbReference type="ARBA" id="ARBA00022989"/>
    </source>
</evidence>
<evidence type="ECO:0000256" key="8">
    <source>
        <dbReference type="SAM" id="Phobius"/>
    </source>
</evidence>
<feature type="transmembrane region" description="Helical" evidence="8">
    <location>
        <begin position="334"/>
        <end position="355"/>
    </location>
</feature>
<feature type="transmembrane region" description="Helical" evidence="8">
    <location>
        <begin position="249"/>
        <end position="272"/>
    </location>
</feature>
<dbReference type="Gene3D" id="1.20.1740.10">
    <property type="entry name" value="Amino acid/polyamine transporter I"/>
    <property type="match status" value="1"/>
</dbReference>
<evidence type="ECO:0000313" key="11">
    <source>
        <dbReference type="Proteomes" id="UP000001744"/>
    </source>
</evidence>
<dbReference type="eggNOG" id="KOG1286">
    <property type="taxonomic scope" value="Eukaryota"/>
</dbReference>
<dbReference type="STRING" id="402676.B6K7S8"/>
<evidence type="ECO:0000256" key="6">
    <source>
        <dbReference type="ARBA" id="ARBA00023136"/>
    </source>
</evidence>
<feature type="transmembrane region" description="Helical" evidence="8">
    <location>
        <begin position="111"/>
        <end position="129"/>
    </location>
</feature>
<dbReference type="RefSeq" id="XP_002175875.2">
    <property type="nucleotide sequence ID" value="XM_002175839.2"/>
</dbReference>
<evidence type="ECO:0000256" key="1">
    <source>
        <dbReference type="ARBA" id="ARBA00004141"/>
    </source>
</evidence>
<dbReference type="Pfam" id="PF00324">
    <property type="entry name" value="AA_permease"/>
    <property type="match status" value="1"/>
</dbReference>
<organism evidence="10 11">
    <name type="scientific">Schizosaccharomyces japonicus (strain yFS275 / FY16936)</name>
    <name type="common">Fission yeast</name>
    <dbReference type="NCBI Taxonomy" id="402676"/>
    <lineage>
        <taxon>Eukaryota</taxon>
        <taxon>Fungi</taxon>
        <taxon>Dikarya</taxon>
        <taxon>Ascomycota</taxon>
        <taxon>Taphrinomycotina</taxon>
        <taxon>Schizosaccharomycetes</taxon>
        <taxon>Schizosaccharomycetales</taxon>
        <taxon>Schizosaccharomycetaceae</taxon>
        <taxon>Schizosaccharomyces</taxon>
    </lineage>
</organism>
<dbReference type="InterPro" id="IPR004841">
    <property type="entry name" value="AA-permease/SLC12A_dom"/>
</dbReference>
<dbReference type="EMBL" id="KE651168">
    <property type="protein sequence ID" value="EEB09582.2"/>
    <property type="molecule type" value="Genomic_DNA"/>
</dbReference>
<keyword evidence="11" id="KW-1185">Reference proteome</keyword>
<evidence type="ECO:0000259" key="9">
    <source>
        <dbReference type="Pfam" id="PF00324"/>
    </source>
</evidence>
<dbReference type="GO" id="GO:0016020">
    <property type="term" value="C:membrane"/>
    <property type="evidence" value="ECO:0000318"/>
    <property type="project" value="GO_Central"/>
</dbReference>
<keyword evidence="3 8" id="KW-0812">Transmembrane</keyword>
<evidence type="ECO:0000256" key="2">
    <source>
        <dbReference type="ARBA" id="ARBA00022448"/>
    </source>
</evidence>
<dbReference type="InterPro" id="IPR004840">
    <property type="entry name" value="Amino_acid_permease_CS"/>
</dbReference>
<name>B6K7S8_SCHJY</name>
<gene>
    <name evidence="10" type="ORF">SJAG_05342</name>
</gene>
<evidence type="ECO:0000256" key="4">
    <source>
        <dbReference type="ARBA" id="ARBA00022970"/>
    </source>
</evidence>
<dbReference type="GeneID" id="7049380"/>
<dbReference type="PROSITE" id="PS00218">
    <property type="entry name" value="AMINO_ACID_PERMEASE_1"/>
    <property type="match status" value="1"/>
</dbReference>
<dbReference type="JaponicusDB" id="SJAG_05342"/>
<dbReference type="PANTHER" id="PTHR43341:SF43">
    <property type="entry name" value="AMINO-ACID PERMEASE 1"/>
    <property type="match status" value="1"/>
</dbReference>
<feature type="transmembrane region" description="Helical" evidence="8">
    <location>
        <begin position="141"/>
        <end position="163"/>
    </location>
</feature>
<evidence type="ECO:0000256" key="7">
    <source>
        <dbReference type="SAM" id="MobiDB-lite"/>
    </source>
</evidence>
<dbReference type="OrthoDB" id="10062876at2759"/>
<sequence length="571" mass="61970">MVASSSRKDGLEPQYPESTYSGALNGATTIVSMDDTKKNGVNGHFYDGKIEQEEVGSLQNGSIEEHEAGSSTLGVNEGGNAFMRFLRTFKMAKPGEVELVNEENAMKQRHLIMVAVGGNVGTGLFVATGKSLKNAGPASLLIAYIIMGSVAIGVVVALAEMCCMFPKQSSIVRYTSRFVNRNIAFAESWLYYFIWMAVLPSEVSAGAMIVNFWNQNVPVAVWITIFLLFILVIQGFGARGYGEAEFISAFLKVLIMLIFFVVAIVIDCGGAPNSTGYLGAHYWHDPGAFRNGFKGFCSVFVACAYSLSGTENVGTAAGNTANPQKAIPKAVTQVFLRTLFFYVIIIFLLTLVVPYNAPNLGDYGTGHSSASPFILAIKLAGIRGLPHIFNAITLVAVLSVGNMSVFAASRSMIALTEEGWAPKCLARLDQKGRPLFCFALSFAFSAVAYVNVSERASKCLTGFHIRMRWAMRTQGYGDSILPYQFPGSIYLSIWAMIINFLASAAVIYVGLFPVTHAKPSAKNFFLETLGLVVFSAFLLLSFCLMRPKISPLNEIDLVTERYDQGENCGSC</sequence>
<dbReference type="OMA" id="QGWAPRF"/>
<feature type="transmembrane region" description="Helical" evidence="8">
    <location>
        <begin position="189"/>
        <end position="213"/>
    </location>
</feature>
<feature type="domain" description="Amino acid permease/ SLC12A" evidence="9">
    <location>
        <begin position="110"/>
        <end position="453"/>
    </location>
</feature>
<feature type="transmembrane region" description="Helical" evidence="8">
    <location>
        <begin position="435"/>
        <end position="452"/>
    </location>
</feature>
<keyword evidence="2" id="KW-0813">Transport</keyword>
<evidence type="ECO:0000313" key="10">
    <source>
        <dbReference type="EMBL" id="EEB09582.2"/>
    </source>
</evidence>
<dbReference type="GO" id="GO:0015171">
    <property type="term" value="F:amino acid transmembrane transporter activity"/>
    <property type="evidence" value="ECO:0000318"/>
    <property type="project" value="GO_Central"/>
</dbReference>
<feature type="transmembrane region" description="Helical" evidence="8">
    <location>
        <begin position="219"/>
        <end position="237"/>
    </location>
</feature>
<protein>
    <submittedName>
        <fullName evidence="10">APC amino acid transporter</fullName>
    </submittedName>
</protein>
<dbReference type="VEuPathDB" id="FungiDB:SJAG_05342"/>
<keyword evidence="6 8" id="KW-0472">Membrane</keyword>
<reference evidence="10 11" key="1">
    <citation type="journal article" date="2011" name="Science">
        <title>Comparative functional genomics of the fission yeasts.</title>
        <authorList>
            <person name="Rhind N."/>
            <person name="Chen Z."/>
            <person name="Yassour M."/>
            <person name="Thompson D.A."/>
            <person name="Haas B.J."/>
            <person name="Habib N."/>
            <person name="Wapinski I."/>
            <person name="Roy S."/>
            <person name="Lin M.F."/>
            <person name="Heiman D.I."/>
            <person name="Young S.K."/>
            <person name="Furuya K."/>
            <person name="Guo Y."/>
            <person name="Pidoux A."/>
            <person name="Chen H.M."/>
            <person name="Robbertse B."/>
            <person name="Goldberg J.M."/>
            <person name="Aoki K."/>
            <person name="Bayne E.H."/>
            <person name="Berlin A.M."/>
            <person name="Desjardins C.A."/>
            <person name="Dobbs E."/>
            <person name="Dukaj L."/>
            <person name="Fan L."/>
            <person name="FitzGerald M.G."/>
            <person name="French C."/>
            <person name="Gujja S."/>
            <person name="Hansen K."/>
            <person name="Keifenheim D."/>
            <person name="Levin J.Z."/>
            <person name="Mosher R.A."/>
            <person name="Mueller C.A."/>
            <person name="Pfiffner J."/>
            <person name="Priest M."/>
            <person name="Russ C."/>
            <person name="Smialowska A."/>
            <person name="Swoboda P."/>
            <person name="Sykes S.M."/>
            <person name="Vaughn M."/>
            <person name="Vengrova S."/>
            <person name="Yoder R."/>
            <person name="Zeng Q."/>
            <person name="Allshire R."/>
            <person name="Baulcombe D."/>
            <person name="Birren B.W."/>
            <person name="Brown W."/>
            <person name="Ekwall K."/>
            <person name="Kellis M."/>
            <person name="Leatherwood J."/>
            <person name="Levin H."/>
            <person name="Margalit H."/>
            <person name="Martienssen R."/>
            <person name="Nieduszynski C.A."/>
            <person name="Spatafora J.W."/>
            <person name="Friedman N."/>
            <person name="Dalgaard J.Z."/>
            <person name="Baumann P."/>
            <person name="Niki H."/>
            <person name="Regev A."/>
            <person name="Nusbaum C."/>
        </authorList>
    </citation>
    <scope>NUCLEOTIDE SEQUENCE [LARGE SCALE GENOMIC DNA]</scope>
    <source>
        <strain evidence="11">yFS275 / FY16936</strain>
    </source>
</reference>
<feature type="transmembrane region" description="Helical" evidence="8">
    <location>
        <begin position="292"/>
        <end position="313"/>
    </location>
</feature>
<evidence type="ECO:0000256" key="3">
    <source>
        <dbReference type="ARBA" id="ARBA00022692"/>
    </source>
</evidence>
<comment type="subcellular location">
    <subcellularLocation>
        <location evidence="1">Membrane</location>
        <topology evidence="1">Multi-pass membrane protein</topology>
    </subcellularLocation>
</comment>
<dbReference type="GO" id="GO:0000324">
    <property type="term" value="C:fungal-type vacuole"/>
    <property type="evidence" value="ECO:0007669"/>
    <property type="project" value="EnsemblFungi"/>
</dbReference>
<keyword evidence="4" id="KW-0029">Amino-acid transport</keyword>
<dbReference type="GO" id="GO:0003333">
    <property type="term" value="P:amino acid transmembrane transport"/>
    <property type="evidence" value="ECO:0000318"/>
    <property type="project" value="GO_Central"/>
</dbReference>